<keyword evidence="1" id="KW-0472">Membrane</keyword>
<dbReference type="AlphaFoldDB" id="A0AAU9VYW7"/>
<feature type="transmembrane region" description="Helical" evidence="1">
    <location>
        <begin position="66"/>
        <end position="91"/>
    </location>
</feature>
<sequence length="112" mass="12478">MRDLEFFLLFAWPCGVVYSNRTFGLDGRATFFAGVSTFCWVMVIVLQIVLMLGIHKDQRYLRTPSYSTLIVSAVLVLMAILLIASTTSLIMAGVDLYNADVIYTVKADLVTT</sequence>
<organism evidence="2 3">
    <name type="scientific">Pocillopora meandrina</name>
    <dbReference type="NCBI Taxonomy" id="46732"/>
    <lineage>
        <taxon>Eukaryota</taxon>
        <taxon>Metazoa</taxon>
        <taxon>Cnidaria</taxon>
        <taxon>Anthozoa</taxon>
        <taxon>Hexacorallia</taxon>
        <taxon>Scleractinia</taxon>
        <taxon>Astrocoeniina</taxon>
        <taxon>Pocilloporidae</taxon>
        <taxon>Pocillopora</taxon>
    </lineage>
</organism>
<protein>
    <submittedName>
        <fullName evidence="2">Uncharacterized protein</fullName>
    </submittedName>
</protein>
<gene>
    <name evidence="2" type="ORF">PMEA_00029262</name>
</gene>
<evidence type="ECO:0000256" key="1">
    <source>
        <dbReference type="SAM" id="Phobius"/>
    </source>
</evidence>
<keyword evidence="1" id="KW-0812">Transmembrane</keyword>
<evidence type="ECO:0000313" key="3">
    <source>
        <dbReference type="Proteomes" id="UP001159428"/>
    </source>
</evidence>
<keyword evidence="1" id="KW-1133">Transmembrane helix</keyword>
<accession>A0AAU9VYW7</accession>
<name>A0AAU9VYW7_9CNID</name>
<keyword evidence="3" id="KW-1185">Reference proteome</keyword>
<comment type="caution">
    <text evidence="2">The sequence shown here is derived from an EMBL/GenBank/DDBJ whole genome shotgun (WGS) entry which is preliminary data.</text>
</comment>
<evidence type="ECO:0000313" key="2">
    <source>
        <dbReference type="EMBL" id="CAH3041542.1"/>
    </source>
</evidence>
<dbReference type="EMBL" id="CALNXJ010000006">
    <property type="protein sequence ID" value="CAH3041542.1"/>
    <property type="molecule type" value="Genomic_DNA"/>
</dbReference>
<proteinExistence type="predicted"/>
<dbReference type="Proteomes" id="UP001159428">
    <property type="component" value="Unassembled WGS sequence"/>
</dbReference>
<reference evidence="2 3" key="1">
    <citation type="submission" date="2022-05" db="EMBL/GenBank/DDBJ databases">
        <authorList>
            <consortium name="Genoscope - CEA"/>
            <person name="William W."/>
        </authorList>
    </citation>
    <scope>NUCLEOTIDE SEQUENCE [LARGE SCALE GENOMIC DNA]</scope>
</reference>
<feature type="transmembrane region" description="Helical" evidence="1">
    <location>
        <begin position="29"/>
        <end position="54"/>
    </location>
</feature>